<dbReference type="RefSeq" id="WP_275420143.1">
    <property type="nucleotide sequence ID" value="NZ_CP106877.1"/>
</dbReference>
<evidence type="ECO:0000256" key="3">
    <source>
        <dbReference type="ARBA" id="ARBA00022795"/>
    </source>
</evidence>
<organism evidence="9 10">
    <name type="scientific">Fervidibacillus halotolerans</name>
    <dbReference type="NCBI Taxonomy" id="2980027"/>
    <lineage>
        <taxon>Bacteria</taxon>
        <taxon>Bacillati</taxon>
        <taxon>Bacillota</taxon>
        <taxon>Bacilli</taxon>
        <taxon>Bacillales</taxon>
        <taxon>Bacillaceae</taxon>
        <taxon>Fervidibacillus</taxon>
    </lineage>
</organism>
<keyword evidence="9" id="KW-0969">Cilium</keyword>
<protein>
    <recommendedName>
        <fullName evidence="7">Flagellar protein FliT</fullName>
    </recommendedName>
</protein>
<evidence type="ECO:0000256" key="4">
    <source>
        <dbReference type="ARBA" id="ARBA00023186"/>
    </source>
</evidence>
<accession>A0A9E8RWQ9</accession>
<keyword evidence="10" id="KW-1185">Reference proteome</keyword>
<dbReference type="Pfam" id="PF05400">
    <property type="entry name" value="FliT"/>
    <property type="match status" value="1"/>
</dbReference>
<feature type="coiled-coil region" evidence="8">
    <location>
        <begin position="26"/>
        <end position="90"/>
    </location>
</feature>
<evidence type="ECO:0000256" key="5">
    <source>
        <dbReference type="ARBA" id="ARBA00093765"/>
    </source>
</evidence>
<keyword evidence="9" id="KW-0282">Flagellum</keyword>
<keyword evidence="9" id="KW-0966">Cell projection</keyword>
<proteinExistence type="inferred from homology"/>
<keyword evidence="8" id="KW-0175">Coiled coil</keyword>
<sequence length="115" mass="13825">MNPLKQFYLLTAELIRLLEESDANHRDETIQRMNELFEKREEVLKQIAPPFSRGEKQLAEQVMKLNEKLVRLMSEEKNNIRSELEKVRQQKKVQQKYVNPYAQLQTDGIFYDKKK</sequence>
<dbReference type="AlphaFoldDB" id="A0A9E8RWQ9"/>
<name>A0A9E8RWQ9_9BACI</name>
<comment type="function">
    <text evidence="5">May act as an export chaperone for the filament capping protein FliD.</text>
</comment>
<keyword evidence="4" id="KW-0143">Chaperone</keyword>
<evidence type="ECO:0000256" key="8">
    <source>
        <dbReference type="SAM" id="Coils"/>
    </source>
</evidence>
<comment type="similarity">
    <text evidence="6">Belongs to the bacillales FliT family.</text>
</comment>
<keyword evidence="3" id="KW-1005">Bacterial flagellum biogenesis</keyword>
<evidence type="ECO:0000256" key="6">
    <source>
        <dbReference type="ARBA" id="ARBA00093785"/>
    </source>
</evidence>
<gene>
    <name evidence="9" type="ORF">OE105_10560</name>
</gene>
<evidence type="ECO:0000256" key="1">
    <source>
        <dbReference type="ARBA" id="ARBA00004514"/>
    </source>
</evidence>
<dbReference type="KEGG" id="fhl:OE105_10560"/>
<evidence type="ECO:0000256" key="2">
    <source>
        <dbReference type="ARBA" id="ARBA00022490"/>
    </source>
</evidence>
<reference evidence="9" key="1">
    <citation type="submission" date="2022-09" db="EMBL/GenBank/DDBJ databases">
        <title>Complete Genomes of Fervidibacillus albus and Fervidibacillus halotolerans isolated from tidal flat sediments.</title>
        <authorList>
            <person name="Kwon K.K."/>
            <person name="Yang S.-H."/>
            <person name="Park M.J."/>
            <person name="Oh H.-M."/>
        </authorList>
    </citation>
    <scope>NUCLEOTIDE SEQUENCE</scope>
    <source>
        <strain evidence="9">MEBiC13594</strain>
    </source>
</reference>
<evidence type="ECO:0000313" key="9">
    <source>
        <dbReference type="EMBL" id="WAA12015.1"/>
    </source>
</evidence>
<dbReference type="EMBL" id="CP106877">
    <property type="protein sequence ID" value="WAA12015.1"/>
    <property type="molecule type" value="Genomic_DNA"/>
</dbReference>
<dbReference type="InterPro" id="IPR008622">
    <property type="entry name" value="FliT"/>
</dbReference>
<dbReference type="Proteomes" id="UP001164726">
    <property type="component" value="Chromosome"/>
</dbReference>
<keyword evidence="2" id="KW-0963">Cytoplasm</keyword>
<evidence type="ECO:0000313" key="10">
    <source>
        <dbReference type="Proteomes" id="UP001164726"/>
    </source>
</evidence>
<comment type="subcellular location">
    <subcellularLocation>
        <location evidence="1">Cytoplasm</location>
        <location evidence="1">Cytosol</location>
    </subcellularLocation>
</comment>
<evidence type="ECO:0000256" key="7">
    <source>
        <dbReference type="ARBA" id="ARBA00093797"/>
    </source>
</evidence>